<feature type="domain" description="ZP" evidence="2">
    <location>
        <begin position="1"/>
        <end position="62"/>
    </location>
</feature>
<dbReference type="WBParaSite" id="mrna-Wban_08544">
    <property type="protein sequence ID" value="mrna-Wban_08544"/>
    <property type="gene ID" value="Wban_08544"/>
</dbReference>
<sequence>MQLAGNVWNHFQRQQHHNNIIFQNQIKAWAFPTSNDVNIFCNLHTCRITCHHVPCNEQRQRRNVIMMNNIDDDNDDIHVIRTNFHVQNKRKPIDEEEQDENFNNTKNSGKLRASNDLSITTTMTTTKQVNMVMKTLEEMTTNGKISCLIKIENNKLFIIIMIVFLFLILIVLLVWFLFVSKMLLTNDKMKYIC</sequence>
<feature type="transmembrane region" description="Helical" evidence="1">
    <location>
        <begin position="156"/>
        <end position="179"/>
    </location>
</feature>
<evidence type="ECO:0000313" key="4">
    <source>
        <dbReference type="WBParaSite" id="mrna-Wban_08544"/>
    </source>
</evidence>
<reference evidence="4" key="3">
    <citation type="submission" date="2024-02" db="UniProtKB">
        <authorList>
            <consortium name="WormBaseParasite"/>
        </authorList>
    </citation>
    <scope>IDENTIFICATION</scope>
    <source>
        <strain evidence="4">pt0022</strain>
    </source>
</reference>
<dbReference type="PROSITE" id="PS51034">
    <property type="entry name" value="ZP_2"/>
    <property type="match status" value="1"/>
</dbReference>
<proteinExistence type="predicted"/>
<dbReference type="Proteomes" id="UP000093561">
    <property type="component" value="Unassembled WGS sequence"/>
</dbReference>
<keyword evidence="1" id="KW-0472">Membrane</keyword>
<dbReference type="AlphaFoldDB" id="A0AAF5RWY8"/>
<name>A0AAF5RWY8_WUCBA</name>
<accession>A0AAF5RWY8</accession>
<reference evidence="3" key="1">
    <citation type="submission" date="2015-03" db="EMBL/GenBank/DDBJ databases">
        <title>Wuchereria bancrofti Genome Sequencing Papua New Guinea Strain.</title>
        <authorList>
            <person name="Small S.T."/>
            <person name="Serre D."/>
            <person name="Zimmerman P.A."/>
        </authorList>
    </citation>
    <scope>NUCLEOTIDE SEQUENCE [LARGE SCALE GENOMIC DNA]</scope>
    <source>
        <strain evidence="3">pt0022</strain>
    </source>
</reference>
<evidence type="ECO:0000256" key="1">
    <source>
        <dbReference type="SAM" id="Phobius"/>
    </source>
</evidence>
<evidence type="ECO:0000259" key="2">
    <source>
        <dbReference type="PROSITE" id="PS51034"/>
    </source>
</evidence>
<reference evidence="3" key="2">
    <citation type="journal article" date="2016" name="Mol. Ecol.">
        <title>Population genomics of the filarial nematode parasite Wuchereria bancrofti from mosquitoes.</title>
        <authorList>
            <person name="Small S.T."/>
            <person name="Reimer L.J."/>
            <person name="Tisch D.J."/>
            <person name="King C.L."/>
            <person name="Christensen B.M."/>
            <person name="Siba P.M."/>
            <person name="Kazura J.W."/>
            <person name="Serre D."/>
            <person name="Zimmerman P.A."/>
        </authorList>
    </citation>
    <scope>NUCLEOTIDE SEQUENCE</scope>
    <source>
        <strain evidence="3">pt0022</strain>
    </source>
</reference>
<protein>
    <recommendedName>
        <fullName evidence="2">ZP domain-containing protein</fullName>
    </recommendedName>
</protein>
<keyword evidence="1" id="KW-1133">Transmembrane helix</keyword>
<dbReference type="InterPro" id="IPR001507">
    <property type="entry name" value="ZP_dom"/>
</dbReference>
<keyword evidence="1" id="KW-0812">Transmembrane</keyword>
<evidence type="ECO:0000313" key="3">
    <source>
        <dbReference type="Proteomes" id="UP000093561"/>
    </source>
</evidence>
<organism evidence="3 4">
    <name type="scientific">Wuchereria bancrofti</name>
    <dbReference type="NCBI Taxonomy" id="6293"/>
    <lineage>
        <taxon>Eukaryota</taxon>
        <taxon>Metazoa</taxon>
        <taxon>Ecdysozoa</taxon>
        <taxon>Nematoda</taxon>
        <taxon>Chromadorea</taxon>
        <taxon>Rhabditida</taxon>
        <taxon>Spirurina</taxon>
        <taxon>Spiruromorpha</taxon>
        <taxon>Filarioidea</taxon>
        <taxon>Onchocercidae</taxon>
        <taxon>Wuchereria</taxon>
    </lineage>
</organism>